<evidence type="ECO:0000256" key="2">
    <source>
        <dbReference type="ARBA" id="ARBA00022581"/>
    </source>
</evidence>
<gene>
    <name evidence="11" type="ORF">RD792_011353</name>
</gene>
<dbReference type="PANTHER" id="PTHR32080">
    <property type="entry name" value="ANTIFUNGAL PROTEIN GINKBILOBIN-2-LIKE"/>
    <property type="match status" value="1"/>
</dbReference>
<sequence length="416" mass="45562">MLTWNERCRFLVDEVMNGLWVAGLVIVLVVRNIGLFLSDEYLDGIWQYEPLNEFGRGVVGNAVSTIVVDFNHFQDELTHWINQAWGGLLYEIETRKTLHGVVVHTKMKIAPIIKHEVMRNGMGGEIVAFRSSHRVFGNGFHMNPTHREEISNQTCTILINPSNSTLENFIYAGCSQIKYNPSTPYSSNLNSLLASFVNSASLSNFNKFKISLTQNDAVYGLYQCRGDLTSSDCHECIANAVARLGAICSGASGCALQFEGCLVRYDNVSFLGVGDKSVVLDKCGPSIGYDSELFNQRDAVLAYLTSGTGQYFRVGGSGKVQGVVQCVQDLSVGECQDCLLEAIGRLRSECGGSAWGDMFLGKCYARYSTRGYTSARGNDDDMEKTLAIIIGIVAGVAVLIVFLSFLSKLCDKKGGK</sequence>
<keyword evidence="2" id="KW-0945">Host-virus interaction</keyword>
<evidence type="ECO:0000256" key="3">
    <source>
        <dbReference type="ARBA" id="ARBA00022729"/>
    </source>
</evidence>
<evidence type="ECO:0000256" key="6">
    <source>
        <dbReference type="ARBA" id="ARBA00023157"/>
    </source>
</evidence>
<name>A0ABR0D673_9LAMI</name>
<feature type="domain" description="Gnk2-homologous" evidence="10">
    <location>
        <begin position="167"/>
        <end position="270"/>
    </location>
</feature>
<feature type="domain" description="Gnk2-homologous" evidence="10">
    <location>
        <begin position="271"/>
        <end position="372"/>
    </location>
</feature>
<dbReference type="InterPro" id="IPR038408">
    <property type="entry name" value="GNK2_sf"/>
</dbReference>
<dbReference type="PROSITE" id="PS51473">
    <property type="entry name" value="GNK2"/>
    <property type="match status" value="2"/>
</dbReference>
<comment type="subcellular location">
    <subcellularLocation>
        <location evidence="7">Cell junction</location>
        <location evidence="7">Plasmodesma</location>
    </subcellularLocation>
    <subcellularLocation>
        <location evidence="1">Cell membrane</location>
        <topology evidence="1">Single-pass type I membrane protein</topology>
    </subcellularLocation>
</comment>
<comment type="similarity">
    <text evidence="8">Belongs to the cysteine-rich repeat secretory protein family. Plasmodesmata-located proteins (PDLD) subfamily.</text>
</comment>
<dbReference type="InterPro" id="IPR051378">
    <property type="entry name" value="Cell2Cell_Antifungal"/>
</dbReference>
<evidence type="ECO:0000256" key="1">
    <source>
        <dbReference type="ARBA" id="ARBA00004251"/>
    </source>
</evidence>
<keyword evidence="4" id="KW-0677">Repeat</keyword>
<evidence type="ECO:0000259" key="10">
    <source>
        <dbReference type="PROSITE" id="PS51473"/>
    </source>
</evidence>
<accession>A0ABR0D673</accession>
<dbReference type="PANTHER" id="PTHR32080:SF31">
    <property type="entry name" value="PLASMODESMATA-LOCATED PROTEIN 6"/>
    <property type="match status" value="1"/>
</dbReference>
<evidence type="ECO:0000256" key="8">
    <source>
        <dbReference type="ARBA" id="ARBA00038393"/>
    </source>
</evidence>
<evidence type="ECO:0000256" key="5">
    <source>
        <dbReference type="ARBA" id="ARBA00022949"/>
    </source>
</evidence>
<dbReference type="CDD" id="cd23509">
    <property type="entry name" value="Gnk2-like"/>
    <property type="match status" value="2"/>
</dbReference>
<evidence type="ECO:0000313" key="12">
    <source>
        <dbReference type="Proteomes" id="UP001291926"/>
    </source>
</evidence>
<evidence type="ECO:0000256" key="7">
    <source>
        <dbReference type="ARBA" id="ARBA00024184"/>
    </source>
</evidence>
<proteinExistence type="inferred from homology"/>
<keyword evidence="12" id="KW-1185">Reference proteome</keyword>
<dbReference type="InterPro" id="IPR002902">
    <property type="entry name" value="GNK2"/>
</dbReference>
<feature type="transmembrane region" description="Helical" evidence="9">
    <location>
        <begin position="386"/>
        <end position="406"/>
    </location>
</feature>
<evidence type="ECO:0000256" key="4">
    <source>
        <dbReference type="ARBA" id="ARBA00022737"/>
    </source>
</evidence>
<keyword evidence="9" id="KW-0472">Membrane</keyword>
<evidence type="ECO:0000256" key="9">
    <source>
        <dbReference type="SAM" id="Phobius"/>
    </source>
</evidence>
<dbReference type="Gene3D" id="3.30.430.20">
    <property type="entry name" value="Gnk2 domain, C-X8-C-X2-C motif"/>
    <property type="match status" value="2"/>
</dbReference>
<comment type="caution">
    <text evidence="11">The sequence shown here is derived from an EMBL/GenBank/DDBJ whole genome shotgun (WGS) entry which is preliminary data.</text>
</comment>
<keyword evidence="5" id="KW-0965">Cell junction</keyword>
<evidence type="ECO:0000313" key="11">
    <source>
        <dbReference type="EMBL" id="KAK4484133.1"/>
    </source>
</evidence>
<keyword evidence="3" id="KW-0732">Signal</keyword>
<reference evidence="11 12" key="1">
    <citation type="journal article" date="2023" name="bioRxiv">
        <title>Genome report: Whole genome sequence and annotation of Penstemon davidsonii.</title>
        <authorList>
            <person name="Ostevik K.L."/>
            <person name="Alabady M."/>
            <person name="Zhang M."/>
            <person name="Rausher M.D."/>
        </authorList>
    </citation>
    <scope>NUCLEOTIDE SEQUENCE [LARGE SCALE GENOMIC DNA]</scope>
    <source>
        <strain evidence="11">DNT005</strain>
        <tissue evidence="11">Whole leaf</tissue>
    </source>
</reference>
<keyword evidence="6" id="KW-1015">Disulfide bond</keyword>
<organism evidence="11 12">
    <name type="scientific">Penstemon davidsonii</name>
    <dbReference type="NCBI Taxonomy" id="160366"/>
    <lineage>
        <taxon>Eukaryota</taxon>
        <taxon>Viridiplantae</taxon>
        <taxon>Streptophyta</taxon>
        <taxon>Embryophyta</taxon>
        <taxon>Tracheophyta</taxon>
        <taxon>Spermatophyta</taxon>
        <taxon>Magnoliopsida</taxon>
        <taxon>eudicotyledons</taxon>
        <taxon>Gunneridae</taxon>
        <taxon>Pentapetalae</taxon>
        <taxon>asterids</taxon>
        <taxon>lamiids</taxon>
        <taxon>Lamiales</taxon>
        <taxon>Plantaginaceae</taxon>
        <taxon>Cheloneae</taxon>
        <taxon>Penstemon</taxon>
    </lineage>
</organism>
<protein>
    <recommendedName>
        <fullName evidence="10">Gnk2-homologous domain-containing protein</fullName>
    </recommendedName>
</protein>
<dbReference type="EMBL" id="JAYDYQ010002534">
    <property type="protein sequence ID" value="KAK4484133.1"/>
    <property type="molecule type" value="Genomic_DNA"/>
</dbReference>
<keyword evidence="9" id="KW-1133">Transmembrane helix</keyword>
<dbReference type="Pfam" id="PF01657">
    <property type="entry name" value="Stress-antifung"/>
    <property type="match status" value="2"/>
</dbReference>
<dbReference type="Proteomes" id="UP001291926">
    <property type="component" value="Unassembled WGS sequence"/>
</dbReference>
<keyword evidence="9" id="KW-0812">Transmembrane</keyword>